<sequence length="173" mass="19025">MLKPNIHGSLDLIDDETGEILETGVFKTPFNHNTNVESDRVSLKCEDKSLAIQSAKDECDINVILERFMKSGQPPPFALPEHFGDYSQVHNQFEARSKIAEANAIFYKLDADTRTEFQNDPARWEETVLAALARGDAERLQAIGIDIQAAPVPPVPEPPKTATEAVKTPPTGG</sequence>
<feature type="region of interest" description="Disordered" evidence="1">
    <location>
        <begin position="150"/>
        <end position="173"/>
    </location>
</feature>
<evidence type="ECO:0000313" key="2">
    <source>
        <dbReference type="EMBL" id="QCQ84987.1"/>
    </source>
</evidence>
<dbReference type="InterPro" id="IPR014131">
    <property type="entry name" value="Chlamydia_phage_Vp3"/>
</dbReference>
<dbReference type="Pfam" id="PF09675">
    <property type="entry name" value="Chlamy_scaf"/>
    <property type="match status" value="1"/>
</dbReference>
<protein>
    <submittedName>
        <fullName evidence="2">Internal scaffolding protein</fullName>
    </submittedName>
</protein>
<name>A0A4P8PKL9_9VIRU</name>
<proteinExistence type="predicted"/>
<accession>A0A4P8PKL9</accession>
<evidence type="ECO:0000256" key="1">
    <source>
        <dbReference type="SAM" id="MobiDB-lite"/>
    </source>
</evidence>
<organism evidence="2">
    <name type="scientific">Blackfly microvirus SF02</name>
    <dbReference type="NCBI Taxonomy" id="2576452"/>
    <lineage>
        <taxon>Viruses</taxon>
        <taxon>Monodnaviria</taxon>
        <taxon>Sangervirae</taxon>
        <taxon>Phixviricota</taxon>
        <taxon>Malgrandaviricetes</taxon>
        <taxon>Petitvirales</taxon>
        <taxon>Microviridae</taxon>
        <taxon>Microvirus</taxon>
    </lineage>
</organism>
<dbReference type="EMBL" id="MK249203">
    <property type="protein sequence ID" value="QCQ84987.1"/>
    <property type="molecule type" value="Genomic_DNA"/>
</dbReference>
<dbReference type="Proteomes" id="UP000323858">
    <property type="component" value="Segment"/>
</dbReference>
<reference evidence="2" key="1">
    <citation type="submission" date="2018-12" db="EMBL/GenBank/DDBJ databases">
        <title>Singled stranded DNA viruses identified in blackflies (Austrosimulium ungulatum) sampled in New Zealand.</title>
        <authorList>
            <person name="Kraberger S."/>
            <person name="Fontenele R.S."/>
            <person name="Schmidlin K."/>
            <person name="Walters M."/>
            <person name="Varsani A."/>
        </authorList>
    </citation>
    <scope>NUCLEOTIDE SEQUENCE [LARGE SCALE GENOMIC DNA]</scope>
    <source>
        <strain evidence="2">145</strain>
    </source>
</reference>